<sequence length="116" mass="11862">METLIKASLVLNIAVLVPVCGSLLAGAGWTASAYGPPSPARGILLSIYLAILLVSAGLLFRPVPAMVAALLVVQILYKVTTPVTVGTLANPVVLSNLAIAAFHMVTVRAIAMKAGL</sequence>
<evidence type="ECO:0000313" key="2">
    <source>
        <dbReference type="EMBL" id="MFC0589940.1"/>
    </source>
</evidence>
<keyword evidence="3" id="KW-1185">Reference proteome</keyword>
<organism evidence="2 3">
    <name type="scientific">Novosphingobium aquiterrae</name>
    <dbReference type="NCBI Taxonomy" id="624388"/>
    <lineage>
        <taxon>Bacteria</taxon>
        <taxon>Pseudomonadati</taxon>
        <taxon>Pseudomonadota</taxon>
        <taxon>Alphaproteobacteria</taxon>
        <taxon>Sphingomonadales</taxon>
        <taxon>Sphingomonadaceae</taxon>
        <taxon>Novosphingobium</taxon>
    </lineage>
</organism>
<keyword evidence="1" id="KW-1133">Transmembrane helix</keyword>
<keyword evidence="1" id="KW-0812">Transmembrane</keyword>
<dbReference type="EMBL" id="JBHLTL010000006">
    <property type="protein sequence ID" value="MFC0589940.1"/>
    <property type="molecule type" value="Genomic_DNA"/>
</dbReference>
<comment type="caution">
    <text evidence="2">The sequence shown here is derived from an EMBL/GenBank/DDBJ whole genome shotgun (WGS) entry which is preliminary data.</text>
</comment>
<protein>
    <submittedName>
        <fullName evidence="2">Uncharacterized protein</fullName>
    </submittedName>
</protein>
<dbReference type="Proteomes" id="UP001589943">
    <property type="component" value="Unassembled WGS sequence"/>
</dbReference>
<gene>
    <name evidence="2" type="ORF">ACFFF7_10990</name>
</gene>
<evidence type="ECO:0000313" key="3">
    <source>
        <dbReference type="Proteomes" id="UP001589943"/>
    </source>
</evidence>
<dbReference type="RefSeq" id="WP_379481398.1">
    <property type="nucleotide sequence ID" value="NZ_JBHLTL010000006.1"/>
</dbReference>
<name>A0ABV6PJE1_9SPHN</name>
<evidence type="ECO:0000256" key="1">
    <source>
        <dbReference type="SAM" id="Phobius"/>
    </source>
</evidence>
<keyword evidence="1" id="KW-0472">Membrane</keyword>
<accession>A0ABV6PJE1</accession>
<proteinExistence type="predicted"/>
<reference evidence="2 3" key="1">
    <citation type="submission" date="2024-09" db="EMBL/GenBank/DDBJ databases">
        <authorList>
            <person name="Sun Q."/>
            <person name="Mori K."/>
        </authorList>
    </citation>
    <scope>NUCLEOTIDE SEQUENCE [LARGE SCALE GENOMIC DNA]</scope>
    <source>
        <strain evidence="2 3">NCAIM B.02537</strain>
    </source>
</reference>
<feature type="transmembrane region" description="Helical" evidence="1">
    <location>
        <begin position="9"/>
        <end position="31"/>
    </location>
</feature>
<feature type="transmembrane region" description="Helical" evidence="1">
    <location>
        <begin position="92"/>
        <end position="111"/>
    </location>
</feature>